<feature type="region of interest" description="Disordered" evidence="1">
    <location>
        <begin position="51"/>
        <end position="79"/>
    </location>
</feature>
<organism evidence="2 3">
    <name type="scientific">Penicillium egyptiacum</name>
    <dbReference type="NCBI Taxonomy" id="1303716"/>
    <lineage>
        <taxon>Eukaryota</taxon>
        <taxon>Fungi</taxon>
        <taxon>Dikarya</taxon>
        <taxon>Ascomycota</taxon>
        <taxon>Pezizomycotina</taxon>
        <taxon>Eurotiomycetes</taxon>
        <taxon>Eurotiomycetidae</taxon>
        <taxon>Eurotiales</taxon>
        <taxon>Aspergillaceae</taxon>
        <taxon>Penicillium</taxon>
    </lineage>
</organism>
<keyword evidence="3" id="KW-1185">Reference proteome</keyword>
<evidence type="ECO:0008006" key="4">
    <source>
        <dbReference type="Google" id="ProtNLM"/>
    </source>
</evidence>
<gene>
    <name evidence="2" type="ORF">PEGY_LOCUS5290</name>
</gene>
<dbReference type="EMBL" id="CAJVRC010000863">
    <property type="protein sequence ID" value="CAG8898672.1"/>
    <property type="molecule type" value="Genomic_DNA"/>
</dbReference>
<dbReference type="InterPro" id="IPR053181">
    <property type="entry name" value="EcdB-like_regulator"/>
</dbReference>
<dbReference type="Proteomes" id="UP001154252">
    <property type="component" value="Unassembled WGS sequence"/>
</dbReference>
<accession>A0A9W4P2X1</accession>
<evidence type="ECO:0000313" key="3">
    <source>
        <dbReference type="Proteomes" id="UP001154252"/>
    </source>
</evidence>
<evidence type="ECO:0000256" key="1">
    <source>
        <dbReference type="SAM" id="MobiDB-lite"/>
    </source>
</evidence>
<dbReference type="CDD" id="cd12148">
    <property type="entry name" value="fungal_TF_MHR"/>
    <property type="match status" value="1"/>
</dbReference>
<name>A0A9W4P2X1_9EURO</name>
<sequence>MESQLTIGSTSHSDFLRILSRFESTLETISARVEGVVPALFGPHGTGTPTALYASQSSASHPLTNPSISQGSPELMDSAPGCHPQITAIPFSAHQVISWSGVVKMMPDSVQMILAEYGMNYAITLESARAPLQPDCRLLARKKPTNFLSQLMVSTVKELCDSYFSTFHLTNPILDRSFYQLHTLSRAIDGNFGNDIESCVVLVVMALGSLGQKGLAEAGFEHGSWSLGDMDLADSAEDSPTELSGILFFNESRKRIGWLINDNGLQSCQYYLLAGLFYSQLARPVDSWSMTTKASTCCRMFWMTMPVQRDTWVADMQSRLFWIALMSEAILTKELSLPDSGLQEISDQVPLPRFLKLEQPSFVYVDNVREEENDSLCHYYFLAQTALRILLTRTSNCLFFTNPEERYSLSSIEEELTYQLEQWRNQLPAPLQFDEDNLAPLPESPKDILVVSWLRARYMSARYHFGRPLLHRVLSSPEDTTIDDLRRCTEIFHCICEWEPIVKVISLMRSCMPLRFNICAQLFGQLLIIYCFRCHADGRLQQAVPSQHREWCIFALSFLQDTASCSPSIAKDAEIASLLWSSLT</sequence>
<dbReference type="PANTHER" id="PTHR47785:SF6">
    <property type="entry name" value="ZN(II)2CYS6 TRANSCRIPTION FACTOR (EUROFUNG)"/>
    <property type="match status" value="1"/>
</dbReference>
<dbReference type="AlphaFoldDB" id="A0A9W4P2X1"/>
<dbReference type="PANTHER" id="PTHR47785">
    <property type="entry name" value="ZN(II)2CYS6 TRANSCRIPTION FACTOR (EUROFUNG)-RELATED-RELATED"/>
    <property type="match status" value="1"/>
</dbReference>
<evidence type="ECO:0000313" key="2">
    <source>
        <dbReference type="EMBL" id="CAG8898672.1"/>
    </source>
</evidence>
<protein>
    <recommendedName>
        <fullName evidence="4">Transcription factor domain-containing protein</fullName>
    </recommendedName>
</protein>
<dbReference type="OrthoDB" id="4685598at2759"/>
<reference evidence="2" key="1">
    <citation type="submission" date="2021-07" db="EMBL/GenBank/DDBJ databases">
        <authorList>
            <person name="Branca A.L. A."/>
        </authorList>
    </citation>
    <scope>NUCLEOTIDE SEQUENCE</scope>
</reference>
<proteinExistence type="predicted"/>
<feature type="compositionally biased region" description="Polar residues" evidence="1">
    <location>
        <begin position="51"/>
        <end position="72"/>
    </location>
</feature>
<comment type="caution">
    <text evidence="2">The sequence shown here is derived from an EMBL/GenBank/DDBJ whole genome shotgun (WGS) entry which is preliminary data.</text>
</comment>